<dbReference type="PANTHER" id="PTHR43133">
    <property type="entry name" value="RNA POLYMERASE ECF-TYPE SIGMA FACTO"/>
    <property type="match status" value="1"/>
</dbReference>
<dbReference type="InterPro" id="IPR007627">
    <property type="entry name" value="RNA_pol_sigma70_r2"/>
</dbReference>
<gene>
    <name evidence="7" type="ORF">SAMN04489723_104233</name>
</gene>
<accession>A0A1I0YBY2</accession>
<evidence type="ECO:0000259" key="5">
    <source>
        <dbReference type="Pfam" id="PF04542"/>
    </source>
</evidence>
<dbReference type="InterPro" id="IPR013324">
    <property type="entry name" value="RNA_pol_sigma_r3/r4-like"/>
</dbReference>
<dbReference type="Gene3D" id="1.10.10.10">
    <property type="entry name" value="Winged helix-like DNA-binding domain superfamily/Winged helix DNA-binding domain"/>
    <property type="match status" value="1"/>
</dbReference>
<evidence type="ECO:0000313" key="8">
    <source>
        <dbReference type="Proteomes" id="UP000198790"/>
    </source>
</evidence>
<dbReference type="SUPFAM" id="SSF88659">
    <property type="entry name" value="Sigma3 and sigma4 domains of RNA polymerase sigma factors"/>
    <property type="match status" value="1"/>
</dbReference>
<dbReference type="AlphaFoldDB" id="A0A1I0YBY2"/>
<dbReference type="NCBIfam" id="TIGR02937">
    <property type="entry name" value="sigma70-ECF"/>
    <property type="match status" value="1"/>
</dbReference>
<sequence length="177" mass="20929">MNSLLFGGSNKLEIIDEKSFSRLYDLFWNSSVDFVLKLVKDRDEAENISQDVFIQIWEKREKLHNIQDIKNFLFVCLRNKAFDHLREIKKSTQETAELWRTLNQQHDEAGQADFERHNFEKLETAIASLSQHKRKIVSLKFEENKSYEEICDLLSISTNTVKNHLVQIKKKLKSEVI</sequence>
<dbReference type="Pfam" id="PF04542">
    <property type="entry name" value="Sigma70_r2"/>
    <property type="match status" value="1"/>
</dbReference>
<protein>
    <submittedName>
        <fullName evidence="7">RNA polymerase sigma-70 factor, ECF subfamily</fullName>
    </submittedName>
</protein>
<reference evidence="7 8" key="1">
    <citation type="submission" date="2016-10" db="EMBL/GenBank/DDBJ databases">
        <authorList>
            <person name="de Groot N.N."/>
        </authorList>
    </citation>
    <scope>NUCLEOTIDE SEQUENCE [LARGE SCALE GENOMIC DNA]</scope>
    <source>
        <strain evidence="7 8">DSM 23399</strain>
    </source>
</reference>
<dbReference type="RefSeq" id="WP_092895727.1">
    <property type="nucleotide sequence ID" value="NZ_FOKK01000004.1"/>
</dbReference>
<dbReference type="InterPro" id="IPR014284">
    <property type="entry name" value="RNA_pol_sigma-70_dom"/>
</dbReference>
<organism evidence="7 8">
    <name type="scientific">Algoriphagus aquimarinus</name>
    <dbReference type="NCBI Taxonomy" id="237018"/>
    <lineage>
        <taxon>Bacteria</taxon>
        <taxon>Pseudomonadati</taxon>
        <taxon>Bacteroidota</taxon>
        <taxon>Cytophagia</taxon>
        <taxon>Cytophagales</taxon>
        <taxon>Cyclobacteriaceae</taxon>
        <taxon>Algoriphagus</taxon>
    </lineage>
</organism>
<evidence type="ECO:0000313" key="7">
    <source>
        <dbReference type="EMBL" id="SFB10781.1"/>
    </source>
</evidence>
<evidence type="ECO:0000259" key="6">
    <source>
        <dbReference type="Pfam" id="PF08281"/>
    </source>
</evidence>
<dbReference type="EMBL" id="FOKK01000004">
    <property type="protein sequence ID" value="SFB10781.1"/>
    <property type="molecule type" value="Genomic_DNA"/>
</dbReference>
<dbReference type="Pfam" id="PF08281">
    <property type="entry name" value="Sigma70_r4_2"/>
    <property type="match status" value="1"/>
</dbReference>
<dbReference type="InterPro" id="IPR013249">
    <property type="entry name" value="RNA_pol_sigma70_r4_t2"/>
</dbReference>
<dbReference type="SUPFAM" id="SSF88946">
    <property type="entry name" value="Sigma2 domain of RNA polymerase sigma factors"/>
    <property type="match status" value="1"/>
</dbReference>
<keyword evidence="8" id="KW-1185">Reference proteome</keyword>
<dbReference type="Proteomes" id="UP000198790">
    <property type="component" value="Unassembled WGS sequence"/>
</dbReference>
<feature type="domain" description="RNA polymerase sigma factor 70 region 4 type 2" evidence="6">
    <location>
        <begin position="120"/>
        <end position="172"/>
    </location>
</feature>
<dbReference type="Gene3D" id="1.10.1740.10">
    <property type="match status" value="1"/>
</dbReference>
<dbReference type="InterPro" id="IPR039425">
    <property type="entry name" value="RNA_pol_sigma-70-like"/>
</dbReference>
<keyword evidence="2" id="KW-0805">Transcription regulation</keyword>
<keyword evidence="3" id="KW-0731">Sigma factor</keyword>
<dbReference type="OrthoDB" id="764811at2"/>
<dbReference type="InterPro" id="IPR036388">
    <property type="entry name" value="WH-like_DNA-bd_sf"/>
</dbReference>
<dbReference type="PANTHER" id="PTHR43133:SF46">
    <property type="entry name" value="RNA POLYMERASE SIGMA-70 FACTOR ECF SUBFAMILY"/>
    <property type="match status" value="1"/>
</dbReference>
<dbReference type="STRING" id="237018.SAMN04489723_104233"/>
<dbReference type="GO" id="GO:0003677">
    <property type="term" value="F:DNA binding"/>
    <property type="evidence" value="ECO:0007669"/>
    <property type="project" value="InterPro"/>
</dbReference>
<name>A0A1I0YBY2_9BACT</name>
<dbReference type="GO" id="GO:0006352">
    <property type="term" value="P:DNA-templated transcription initiation"/>
    <property type="evidence" value="ECO:0007669"/>
    <property type="project" value="InterPro"/>
</dbReference>
<proteinExistence type="inferred from homology"/>
<evidence type="ECO:0000256" key="4">
    <source>
        <dbReference type="ARBA" id="ARBA00023163"/>
    </source>
</evidence>
<evidence type="ECO:0000256" key="2">
    <source>
        <dbReference type="ARBA" id="ARBA00023015"/>
    </source>
</evidence>
<dbReference type="InterPro" id="IPR013325">
    <property type="entry name" value="RNA_pol_sigma_r2"/>
</dbReference>
<evidence type="ECO:0000256" key="1">
    <source>
        <dbReference type="ARBA" id="ARBA00010641"/>
    </source>
</evidence>
<feature type="domain" description="RNA polymerase sigma-70 region 2" evidence="5">
    <location>
        <begin position="34"/>
        <end position="87"/>
    </location>
</feature>
<dbReference type="CDD" id="cd06171">
    <property type="entry name" value="Sigma70_r4"/>
    <property type="match status" value="1"/>
</dbReference>
<dbReference type="GO" id="GO:0016987">
    <property type="term" value="F:sigma factor activity"/>
    <property type="evidence" value="ECO:0007669"/>
    <property type="project" value="UniProtKB-KW"/>
</dbReference>
<evidence type="ECO:0000256" key="3">
    <source>
        <dbReference type="ARBA" id="ARBA00023082"/>
    </source>
</evidence>
<comment type="similarity">
    <text evidence="1">Belongs to the sigma-70 factor family. ECF subfamily.</text>
</comment>
<keyword evidence="4" id="KW-0804">Transcription</keyword>